<dbReference type="InterPro" id="IPR042099">
    <property type="entry name" value="ANL_N_sf"/>
</dbReference>
<dbReference type="CDD" id="cd19531">
    <property type="entry name" value="LCL_NRPS-like"/>
    <property type="match status" value="1"/>
</dbReference>
<dbReference type="GO" id="GO:0009239">
    <property type="term" value="P:enterobactin biosynthetic process"/>
    <property type="evidence" value="ECO:0007669"/>
    <property type="project" value="TreeGrafter"/>
</dbReference>
<dbReference type="Gene3D" id="3.30.559.30">
    <property type="entry name" value="Nonribosomal peptide synthetase, condensation domain"/>
    <property type="match status" value="1"/>
</dbReference>
<name>A0A370QNU2_9GAMM</name>
<evidence type="ECO:0000256" key="1">
    <source>
        <dbReference type="SAM" id="MobiDB-lite"/>
    </source>
</evidence>
<dbReference type="SUPFAM" id="SSF52777">
    <property type="entry name" value="CoA-dependent acyltransferases"/>
    <property type="match status" value="2"/>
</dbReference>
<reference evidence="4 5" key="1">
    <citation type="submission" date="2018-07" db="EMBL/GenBank/DDBJ databases">
        <title>Genomic Encyclopedia of Type Strains, Phase IV (KMG-IV): sequencing the most valuable type-strain genomes for metagenomic binning, comparative biology and taxonomic classification.</title>
        <authorList>
            <person name="Goeker M."/>
        </authorList>
    </citation>
    <scope>NUCLEOTIDE SEQUENCE [LARGE SCALE GENOMIC DNA]</scope>
    <source>
        <strain evidence="4 5">DSM 103736</strain>
    </source>
</reference>
<dbReference type="Proteomes" id="UP000254848">
    <property type="component" value="Unassembled WGS sequence"/>
</dbReference>
<dbReference type="PANTHER" id="PTHR45527:SF1">
    <property type="entry name" value="FATTY ACID SYNTHASE"/>
    <property type="match status" value="1"/>
</dbReference>
<dbReference type="InterPro" id="IPR023213">
    <property type="entry name" value="CAT-like_dom_sf"/>
</dbReference>
<dbReference type="InterPro" id="IPR001242">
    <property type="entry name" value="Condensation_dom"/>
</dbReference>
<dbReference type="GO" id="GO:0047527">
    <property type="term" value="F:2,3-dihydroxybenzoate-serine ligase activity"/>
    <property type="evidence" value="ECO:0007669"/>
    <property type="project" value="TreeGrafter"/>
</dbReference>
<evidence type="ECO:0000259" key="2">
    <source>
        <dbReference type="Pfam" id="PF00501"/>
    </source>
</evidence>
<dbReference type="SUPFAM" id="SSF56801">
    <property type="entry name" value="Acetyl-CoA synthetase-like"/>
    <property type="match status" value="1"/>
</dbReference>
<sequence>MKEIMVSSHAGLFWNNEKLLNRRSTDYRLALDPAEGAQPIVALGRRDYPLSWPQMRLWYSGHPDCDDALNHVPMLFRLDERTNITALCRGMQAVVARHSCLNSVFETAERGQVRTRSTGVALEVTERVLSDEEWDACLCQDVNAPFDPATTPPVRAVIYRRSGVDGVRYYLLLVFHHLVFDDASRAILLNELEHCYQAYRRGEEPALAPLSLQYGDYAVWQRGLLGSASMQARRAWWWERLKGWQPLTLPLDFRRPARFEHRGVNYAFSLPPELTARVVQVARRECITPFALYLAGFNLLLAAFSGQRDILVGTPAANRPSPQTRQLIGFFANTLPLRSRIDDDVSPSVYLRTVFKSLLQARRHQQLPLEQLLEMLSVPRDPSVHPLFQVMFTLTSAQDVKMPEWMNAECLLEYHQVAERDLTFSVMPDDAYPCAVINYATALFAPDTIACLADYYLRIMHQLLDEKTRRIGDITLIPAQAIADMRTSWQDRPYAYEFERPIWCDFVTQAQHAPQAIAVIDELGELSYGDLYRAALTLAAQLRTSAAMDGEAIAVLVDKGRAQVIAILGCSLAGMAFLPMDNTWSEIRRRDAMRQVNARLVISSHPWSVGAENTLVMISPQGQVAALPEPEHIPGPVKCAPDDPAYMIFSTDATGVITGVAVEHRSAVNSIIDVLGKMSVKAGERGFAVSALSSGISIFAIFGLLSAGGTLIMPGEKTGYQPDAWLHLIIRHRVSFWSSSPTAMTQLTEHIESQPVQPACALSKVMLAGEAVAAGLPARIRDWAPGCRVASVGGAPEGAAWSIYYEIPDAPIDRPGVPYGIPMCHQRLYVLDRCQRPLPAGLPGELYIGGEGVARCYLNNPALSDARFIWHDALGERLFRTGERVRWLPDGQLERLGRMDGREKNGGDVELPDMEHSVQLV</sequence>
<protein>
    <submittedName>
        <fullName evidence="4">Non-ribosomal peptide synthetase component F</fullName>
    </submittedName>
</protein>
<dbReference type="AlphaFoldDB" id="A0A370QNU2"/>
<dbReference type="OrthoDB" id="134488at2"/>
<dbReference type="Pfam" id="PF00501">
    <property type="entry name" value="AMP-binding"/>
    <property type="match status" value="1"/>
</dbReference>
<dbReference type="GO" id="GO:0005829">
    <property type="term" value="C:cytosol"/>
    <property type="evidence" value="ECO:0007669"/>
    <property type="project" value="TreeGrafter"/>
</dbReference>
<dbReference type="GO" id="GO:0031177">
    <property type="term" value="F:phosphopantetheine binding"/>
    <property type="evidence" value="ECO:0007669"/>
    <property type="project" value="TreeGrafter"/>
</dbReference>
<dbReference type="Gene3D" id="3.30.559.10">
    <property type="entry name" value="Chloramphenicol acetyltransferase-like domain"/>
    <property type="match status" value="1"/>
</dbReference>
<keyword evidence="5" id="KW-1185">Reference proteome</keyword>
<dbReference type="Pfam" id="PF00668">
    <property type="entry name" value="Condensation"/>
    <property type="match status" value="1"/>
</dbReference>
<evidence type="ECO:0000259" key="3">
    <source>
        <dbReference type="Pfam" id="PF00668"/>
    </source>
</evidence>
<comment type="caution">
    <text evidence="4">The sequence shown here is derived from an EMBL/GenBank/DDBJ whole genome shotgun (WGS) entry which is preliminary data.</text>
</comment>
<feature type="domain" description="AMP-dependent synthetase/ligase" evidence="2">
    <location>
        <begin position="508"/>
        <end position="858"/>
    </location>
</feature>
<accession>A0A370QNU2</accession>
<dbReference type="GO" id="GO:0043041">
    <property type="term" value="P:amino acid activation for nonribosomal peptide biosynthetic process"/>
    <property type="evidence" value="ECO:0007669"/>
    <property type="project" value="TreeGrafter"/>
</dbReference>
<organism evidence="4 5">
    <name type="scientific">Enterobacillus tribolii</name>
    <dbReference type="NCBI Taxonomy" id="1487935"/>
    <lineage>
        <taxon>Bacteria</taxon>
        <taxon>Pseudomonadati</taxon>
        <taxon>Pseudomonadota</taxon>
        <taxon>Gammaproteobacteria</taxon>
        <taxon>Enterobacterales</taxon>
        <taxon>Hafniaceae</taxon>
        <taxon>Enterobacillus</taxon>
    </lineage>
</organism>
<dbReference type="RefSeq" id="WP_115459142.1">
    <property type="nucleotide sequence ID" value="NZ_QRAP01000006.1"/>
</dbReference>
<gene>
    <name evidence="4" type="ORF">C8D90_106242</name>
</gene>
<dbReference type="GO" id="GO:0009366">
    <property type="term" value="C:enterobactin synthetase complex"/>
    <property type="evidence" value="ECO:0007669"/>
    <property type="project" value="TreeGrafter"/>
</dbReference>
<dbReference type="InterPro" id="IPR000873">
    <property type="entry name" value="AMP-dep_synth/lig_dom"/>
</dbReference>
<evidence type="ECO:0000313" key="4">
    <source>
        <dbReference type="EMBL" id="RDK90034.1"/>
    </source>
</evidence>
<feature type="compositionally biased region" description="Basic and acidic residues" evidence="1">
    <location>
        <begin position="898"/>
        <end position="907"/>
    </location>
</feature>
<feature type="region of interest" description="Disordered" evidence="1">
    <location>
        <begin position="898"/>
        <end position="921"/>
    </location>
</feature>
<feature type="domain" description="Condensation" evidence="3">
    <location>
        <begin position="46"/>
        <end position="480"/>
    </location>
</feature>
<dbReference type="PANTHER" id="PTHR45527">
    <property type="entry name" value="NONRIBOSOMAL PEPTIDE SYNTHETASE"/>
    <property type="match status" value="1"/>
</dbReference>
<dbReference type="EMBL" id="QRAP01000006">
    <property type="protein sequence ID" value="RDK90034.1"/>
    <property type="molecule type" value="Genomic_DNA"/>
</dbReference>
<dbReference type="Gene3D" id="3.40.50.12780">
    <property type="entry name" value="N-terminal domain of ligase-like"/>
    <property type="match status" value="1"/>
</dbReference>
<proteinExistence type="predicted"/>
<evidence type="ECO:0000313" key="5">
    <source>
        <dbReference type="Proteomes" id="UP000254848"/>
    </source>
</evidence>